<proteinExistence type="inferred from homology"/>
<dbReference type="Pfam" id="PF00528">
    <property type="entry name" value="BPD_transp_1"/>
    <property type="match status" value="1"/>
</dbReference>
<feature type="transmembrane region" description="Helical" evidence="7">
    <location>
        <begin position="212"/>
        <end position="237"/>
    </location>
</feature>
<evidence type="ECO:0000313" key="9">
    <source>
        <dbReference type="EMBL" id="GGQ97505.1"/>
    </source>
</evidence>
<dbReference type="Gene3D" id="1.10.3720.10">
    <property type="entry name" value="MetI-like"/>
    <property type="match status" value="1"/>
</dbReference>
<keyword evidence="10" id="KW-1185">Reference proteome</keyword>
<evidence type="ECO:0000256" key="2">
    <source>
        <dbReference type="ARBA" id="ARBA00022448"/>
    </source>
</evidence>
<keyword evidence="6 7" id="KW-0472">Membrane</keyword>
<feature type="transmembrane region" description="Helical" evidence="7">
    <location>
        <begin position="26"/>
        <end position="49"/>
    </location>
</feature>
<evidence type="ECO:0000256" key="3">
    <source>
        <dbReference type="ARBA" id="ARBA00022475"/>
    </source>
</evidence>
<dbReference type="AlphaFoldDB" id="A0A918F3E4"/>
<keyword evidence="5 7" id="KW-1133">Transmembrane helix</keyword>
<dbReference type="Pfam" id="PF12911">
    <property type="entry name" value="OppC_N"/>
    <property type="match status" value="1"/>
</dbReference>
<dbReference type="CDD" id="cd06261">
    <property type="entry name" value="TM_PBP2"/>
    <property type="match status" value="1"/>
</dbReference>
<dbReference type="EMBL" id="BMQL01000002">
    <property type="protein sequence ID" value="GGQ97505.1"/>
    <property type="molecule type" value="Genomic_DNA"/>
</dbReference>
<comment type="similarity">
    <text evidence="7">Belongs to the binding-protein-dependent transport system permease family.</text>
</comment>
<gene>
    <name evidence="9" type="ORF">GCM10008957_07420</name>
</gene>
<comment type="caution">
    <text evidence="9">The sequence shown here is derived from an EMBL/GenBank/DDBJ whole genome shotgun (WGS) entry which is preliminary data.</text>
</comment>
<evidence type="ECO:0000256" key="6">
    <source>
        <dbReference type="ARBA" id="ARBA00023136"/>
    </source>
</evidence>
<evidence type="ECO:0000256" key="4">
    <source>
        <dbReference type="ARBA" id="ARBA00022692"/>
    </source>
</evidence>
<dbReference type="InterPro" id="IPR035906">
    <property type="entry name" value="MetI-like_sf"/>
</dbReference>
<feature type="domain" description="ABC transmembrane type-1" evidence="8">
    <location>
        <begin position="91"/>
        <end position="280"/>
    </location>
</feature>
<keyword evidence="4 7" id="KW-0812">Transmembrane</keyword>
<comment type="subcellular location">
    <subcellularLocation>
        <location evidence="1 7">Cell membrane</location>
        <topology evidence="1 7">Multi-pass membrane protein</topology>
    </subcellularLocation>
</comment>
<organism evidence="9 10">
    <name type="scientific">Deinococcus ruber</name>
    <dbReference type="NCBI Taxonomy" id="1848197"/>
    <lineage>
        <taxon>Bacteria</taxon>
        <taxon>Thermotogati</taxon>
        <taxon>Deinococcota</taxon>
        <taxon>Deinococci</taxon>
        <taxon>Deinococcales</taxon>
        <taxon>Deinococcaceae</taxon>
        <taxon>Deinococcus</taxon>
    </lineage>
</organism>
<dbReference type="PROSITE" id="PS50928">
    <property type="entry name" value="ABC_TM1"/>
    <property type="match status" value="1"/>
</dbReference>
<dbReference type="GO" id="GO:0055085">
    <property type="term" value="P:transmembrane transport"/>
    <property type="evidence" value="ECO:0007669"/>
    <property type="project" value="InterPro"/>
</dbReference>
<keyword evidence="3" id="KW-1003">Cell membrane</keyword>
<name>A0A918F3E4_9DEIO</name>
<evidence type="ECO:0000256" key="5">
    <source>
        <dbReference type="ARBA" id="ARBA00022989"/>
    </source>
</evidence>
<evidence type="ECO:0000313" key="10">
    <source>
        <dbReference type="Proteomes" id="UP000603865"/>
    </source>
</evidence>
<feature type="transmembrane region" description="Helical" evidence="7">
    <location>
        <begin position="130"/>
        <end position="148"/>
    </location>
</feature>
<protein>
    <submittedName>
        <fullName evidence="9">Diguanylate cyclase</fullName>
    </submittedName>
</protein>
<accession>A0A918F3E4</accession>
<evidence type="ECO:0000259" key="8">
    <source>
        <dbReference type="PROSITE" id="PS50928"/>
    </source>
</evidence>
<keyword evidence="2 7" id="KW-0813">Transport</keyword>
<dbReference type="InterPro" id="IPR025966">
    <property type="entry name" value="OppC_N"/>
</dbReference>
<dbReference type="Proteomes" id="UP000603865">
    <property type="component" value="Unassembled WGS sequence"/>
</dbReference>
<dbReference type="SUPFAM" id="SSF161098">
    <property type="entry name" value="MetI-like"/>
    <property type="match status" value="1"/>
</dbReference>
<dbReference type="GO" id="GO:0005886">
    <property type="term" value="C:plasma membrane"/>
    <property type="evidence" value="ECO:0007669"/>
    <property type="project" value="UniProtKB-SubCell"/>
</dbReference>
<reference evidence="9" key="2">
    <citation type="submission" date="2020-09" db="EMBL/GenBank/DDBJ databases">
        <authorList>
            <person name="Sun Q."/>
            <person name="Ohkuma M."/>
        </authorList>
    </citation>
    <scope>NUCLEOTIDE SEQUENCE</scope>
    <source>
        <strain evidence="9">JCM 31311</strain>
    </source>
</reference>
<dbReference type="PANTHER" id="PTHR43386">
    <property type="entry name" value="OLIGOPEPTIDE TRANSPORT SYSTEM PERMEASE PROTEIN APPC"/>
    <property type="match status" value="1"/>
</dbReference>
<dbReference type="RefSeq" id="WP_189088155.1">
    <property type="nucleotide sequence ID" value="NZ_BMQL01000002.1"/>
</dbReference>
<dbReference type="PANTHER" id="PTHR43386:SF1">
    <property type="entry name" value="D,D-DIPEPTIDE TRANSPORT SYSTEM PERMEASE PROTEIN DDPC-RELATED"/>
    <property type="match status" value="1"/>
</dbReference>
<feature type="transmembrane region" description="Helical" evidence="7">
    <location>
        <begin position="257"/>
        <end position="280"/>
    </location>
</feature>
<evidence type="ECO:0000256" key="7">
    <source>
        <dbReference type="RuleBase" id="RU363032"/>
    </source>
</evidence>
<sequence>MTTSVFSPLAAVRNVLKDRRSAVRRLLRNPGALVGLIILALLLIGALLLPPLLGSPIAQNLDIRLSAPSGAHLLGTDQLGRDVLARTMNGARLSLGLGVSVMLASLVIGSVIGLLAGLLGGWWDEALMRLTDIFLAFPSLILAMAISAALGPNLINVMIAVALVSWPTYARLIRAQVLALREREFVDAARALGGSPTRVALRHLLPNSVAPLLVQASFDVGSAILTAAGLGFIGFGAQPPTPEWGAMVSETRNYISQAPWASSTPAIAILLTVLAFNLIGDGLRDVLDPRGR</sequence>
<dbReference type="InterPro" id="IPR050366">
    <property type="entry name" value="BP-dependent_transpt_permease"/>
</dbReference>
<dbReference type="InterPro" id="IPR000515">
    <property type="entry name" value="MetI-like"/>
</dbReference>
<reference evidence="9" key="1">
    <citation type="journal article" date="2014" name="Int. J. Syst. Evol. Microbiol.">
        <title>Complete genome sequence of Corynebacterium casei LMG S-19264T (=DSM 44701T), isolated from a smear-ripened cheese.</title>
        <authorList>
            <consortium name="US DOE Joint Genome Institute (JGI-PGF)"/>
            <person name="Walter F."/>
            <person name="Albersmeier A."/>
            <person name="Kalinowski J."/>
            <person name="Ruckert C."/>
        </authorList>
    </citation>
    <scope>NUCLEOTIDE SEQUENCE</scope>
    <source>
        <strain evidence="9">JCM 31311</strain>
    </source>
</reference>
<evidence type="ECO:0000256" key="1">
    <source>
        <dbReference type="ARBA" id="ARBA00004651"/>
    </source>
</evidence>
<feature type="transmembrane region" description="Helical" evidence="7">
    <location>
        <begin position="93"/>
        <end position="118"/>
    </location>
</feature>